<protein>
    <submittedName>
        <fullName evidence="5">Methyltransferase domain-containing protein</fullName>
    </submittedName>
</protein>
<organism evidence="5 6">
    <name type="scientific">Corynebacterium cystitidis DSM 20524</name>
    <dbReference type="NCBI Taxonomy" id="1121357"/>
    <lineage>
        <taxon>Bacteria</taxon>
        <taxon>Bacillati</taxon>
        <taxon>Actinomycetota</taxon>
        <taxon>Actinomycetes</taxon>
        <taxon>Mycobacteriales</taxon>
        <taxon>Corynebacteriaceae</taxon>
        <taxon>Corynebacterium</taxon>
    </lineage>
</organism>
<evidence type="ECO:0000313" key="6">
    <source>
        <dbReference type="Proteomes" id="UP000198929"/>
    </source>
</evidence>
<evidence type="ECO:0000256" key="3">
    <source>
        <dbReference type="ARBA" id="ARBA00022679"/>
    </source>
</evidence>
<evidence type="ECO:0000313" key="5">
    <source>
        <dbReference type="EMBL" id="SER52290.1"/>
    </source>
</evidence>
<name>A0A1H9PVW9_9CORY</name>
<dbReference type="Pfam" id="PF08241">
    <property type="entry name" value="Methyltransf_11"/>
    <property type="match status" value="1"/>
</dbReference>
<proteinExistence type="inferred from homology"/>
<dbReference type="CDD" id="cd02440">
    <property type="entry name" value="AdoMet_MTases"/>
    <property type="match status" value="1"/>
</dbReference>
<dbReference type="InterPro" id="IPR013216">
    <property type="entry name" value="Methyltransf_11"/>
</dbReference>
<dbReference type="AlphaFoldDB" id="A0A1H9PVW9"/>
<reference evidence="6" key="1">
    <citation type="submission" date="2016-10" db="EMBL/GenBank/DDBJ databases">
        <authorList>
            <person name="Varghese N."/>
            <person name="Submissions S."/>
        </authorList>
    </citation>
    <scope>NUCLEOTIDE SEQUENCE [LARGE SCALE GENOMIC DNA]</scope>
    <source>
        <strain evidence="6">DSM 20524</strain>
    </source>
</reference>
<keyword evidence="6" id="KW-1185">Reference proteome</keyword>
<evidence type="ECO:0000259" key="4">
    <source>
        <dbReference type="Pfam" id="PF08241"/>
    </source>
</evidence>
<dbReference type="GO" id="GO:0032259">
    <property type="term" value="P:methylation"/>
    <property type="evidence" value="ECO:0007669"/>
    <property type="project" value="UniProtKB-KW"/>
</dbReference>
<comment type="similarity">
    <text evidence="1">Belongs to the methyltransferase superfamily.</text>
</comment>
<dbReference type="RefSeq" id="WP_092255553.1">
    <property type="nucleotide sequence ID" value="NZ_CP047199.1"/>
</dbReference>
<evidence type="ECO:0000256" key="1">
    <source>
        <dbReference type="ARBA" id="ARBA00008361"/>
    </source>
</evidence>
<dbReference type="PANTHER" id="PTHR44942:SF4">
    <property type="entry name" value="METHYLTRANSFERASE TYPE 11 DOMAIN-CONTAINING PROTEIN"/>
    <property type="match status" value="1"/>
</dbReference>
<keyword evidence="2 5" id="KW-0489">Methyltransferase</keyword>
<dbReference type="InterPro" id="IPR029063">
    <property type="entry name" value="SAM-dependent_MTases_sf"/>
</dbReference>
<dbReference type="PANTHER" id="PTHR44942">
    <property type="entry name" value="METHYLTRANSF_11 DOMAIN-CONTAINING PROTEIN"/>
    <property type="match status" value="1"/>
</dbReference>
<gene>
    <name evidence="5" type="ORF">SAMN05661109_00479</name>
</gene>
<sequence length="271" mass="30491">MTITPPSQKEAPTFRNDAHRRDVAAAFAHGADLYDDVRPTYPAEVTALLDDCPVILDCGCGTGKLTRVIVNASQSKTNATAGTTVLACDPSADMTRVCATQLPDVHVWRATAEATGLADDTVDAITCGQTWHWVDPIAASQEADRVIRPGGKLVLLWNTLDTSHPWVLRLTRIMRSGDIQRAGFYPEVASPWQLDQEMRSTWVQHLTTDQVYALSQTRSSWLRANQKTRTRMRDNLYWYLFEHLEYQPGQLLPIPYRLDVFVYTRRTGELS</sequence>
<feature type="domain" description="Methyltransferase type 11" evidence="4">
    <location>
        <begin position="56"/>
        <end position="155"/>
    </location>
</feature>
<dbReference type="EMBL" id="FOGQ01000001">
    <property type="protein sequence ID" value="SER52290.1"/>
    <property type="molecule type" value="Genomic_DNA"/>
</dbReference>
<dbReference type="InterPro" id="IPR051052">
    <property type="entry name" value="Diverse_substrate_MTase"/>
</dbReference>
<dbReference type="Proteomes" id="UP000198929">
    <property type="component" value="Unassembled WGS sequence"/>
</dbReference>
<dbReference type="Gene3D" id="3.40.50.150">
    <property type="entry name" value="Vaccinia Virus protein VP39"/>
    <property type="match status" value="1"/>
</dbReference>
<evidence type="ECO:0000256" key="2">
    <source>
        <dbReference type="ARBA" id="ARBA00022603"/>
    </source>
</evidence>
<dbReference type="GO" id="GO:0008757">
    <property type="term" value="F:S-adenosylmethionine-dependent methyltransferase activity"/>
    <property type="evidence" value="ECO:0007669"/>
    <property type="project" value="InterPro"/>
</dbReference>
<dbReference type="SUPFAM" id="SSF53335">
    <property type="entry name" value="S-adenosyl-L-methionine-dependent methyltransferases"/>
    <property type="match status" value="1"/>
</dbReference>
<dbReference type="STRING" id="1121357.SAMN05661109_00479"/>
<accession>A0A1H9PVW9</accession>
<keyword evidence="3 5" id="KW-0808">Transferase</keyword>